<feature type="repeat" description="TPR" evidence="1">
    <location>
        <begin position="96"/>
        <end position="129"/>
    </location>
</feature>
<gene>
    <name evidence="2" type="primary">pilW</name>
    <name evidence="2" type="ORF">HIV01_005535</name>
</gene>
<dbReference type="InterPro" id="IPR013360">
    <property type="entry name" value="Pilus_4_PilW"/>
</dbReference>
<keyword evidence="3" id="KW-1185">Reference proteome</keyword>
<proteinExistence type="predicted"/>
<sequence>MARGGSRRRILRLSLFVLVVLVAASACSKLTFVRQDFSRGDYDQIARKVEVNDDKRDKASSARMHLQRAQEKLLAGDYPATEREARQALKIDPRSVDAYTLMGAAAERSGATTQAGEHYRRAAELAPTSGGVLNNYGVWLCGQGRAAESLAWFDRALADTSYQTPAMALANAGSCALRAGQDARAARNLRDAIALDPANPVALGALAELEFRQGRAFEARAFSERRLAAAPADRSALLLASQIEQKLGDTAAAARYVQRMRAEFPETQGSGMGDDGRR</sequence>
<dbReference type="PROSITE" id="PS50005">
    <property type="entry name" value="TPR"/>
    <property type="match status" value="2"/>
</dbReference>
<reference evidence="2 3" key="1">
    <citation type="submission" date="2021-02" db="EMBL/GenBank/DDBJ databases">
        <title>Lysobacter arenosi sp. nov., isolated from soil of gangwondo yeongwol, south Korea.</title>
        <authorList>
            <person name="Kim K.R."/>
            <person name="Kim K.H."/>
            <person name="Jeon C.O."/>
        </authorList>
    </citation>
    <scope>NUCLEOTIDE SEQUENCE [LARGE SCALE GENOMIC DNA]</scope>
    <source>
        <strain evidence="2 3">R7</strain>
    </source>
</reference>
<dbReference type="Gene3D" id="1.25.40.10">
    <property type="entry name" value="Tetratricopeptide repeat domain"/>
    <property type="match status" value="1"/>
</dbReference>
<dbReference type="SUPFAM" id="SSF48452">
    <property type="entry name" value="TPR-like"/>
    <property type="match status" value="1"/>
</dbReference>
<dbReference type="EMBL" id="CP071517">
    <property type="protein sequence ID" value="QSX76706.1"/>
    <property type="molecule type" value="Genomic_DNA"/>
</dbReference>
<evidence type="ECO:0000313" key="3">
    <source>
        <dbReference type="Proteomes" id="UP000663400"/>
    </source>
</evidence>
<protein>
    <submittedName>
        <fullName evidence="2">Type IV pilus biogenesis/stability protein PilW</fullName>
    </submittedName>
</protein>
<accession>A0ABX7RIN3</accession>
<dbReference type="PROSITE" id="PS51257">
    <property type="entry name" value="PROKAR_LIPOPROTEIN"/>
    <property type="match status" value="1"/>
</dbReference>
<name>A0ABX7RIN3_9GAMM</name>
<feature type="repeat" description="TPR" evidence="1">
    <location>
        <begin position="166"/>
        <end position="199"/>
    </location>
</feature>
<dbReference type="PANTHER" id="PTHR12558">
    <property type="entry name" value="CELL DIVISION CYCLE 16,23,27"/>
    <property type="match status" value="1"/>
</dbReference>
<dbReference type="NCBIfam" id="TIGR02521">
    <property type="entry name" value="type_IV_pilW"/>
    <property type="match status" value="1"/>
</dbReference>
<dbReference type="InterPro" id="IPR011990">
    <property type="entry name" value="TPR-like_helical_dom_sf"/>
</dbReference>
<keyword evidence="1" id="KW-0802">TPR repeat</keyword>
<dbReference type="Pfam" id="PF13432">
    <property type="entry name" value="TPR_16"/>
    <property type="match status" value="1"/>
</dbReference>
<dbReference type="InterPro" id="IPR019734">
    <property type="entry name" value="TPR_rpt"/>
</dbReference>
<dbReference type="PANTHER" id="PTHR12558:SF13">
    <property type="entry name" value="CELL DIVISION CYCLE PROTEIN 27 HOMOLOG"/>
    <property type="match status" value="1"/>
</dbReference>
<dbReference type="SMART" id="SM00028">
    <property type="entry name" value="TPR"/>
    <property type="match status" value="4"/>
</dbReference>
<organism evidence="2 3">
    <name type="scientific">Lysobacter arenosi</name>
    <dbReference type="NCBI Taxonomy" id="2795387"/>
    <lineage>
        <taxon>Bacteria</taxon>
        <taxon>Pseudomonadati</taxon>
        <taxon>Pseudomonadota</taxon>
        <taxon>Gammaproteobacteria</taxon>
        <taxon>Lysobacterales</taxon>
        <taxon>Lysobacteraceae</taxon>
        <taxon>Lysobacter</taxon>
    </lineage>
</organism>
<evidence type="ECO:0000313" key="2">
    <source>
        <dbReference type="EMBL" id="QSX76706.1"/>
    </source>
</evidence>
<evidence type="ECO:0000256" key="1">
    <source>
        <dbReference type="PROSITE-ProRule" id="PRU00339"/>
    </source>
</evidence>
<dbReference type="Proteomes" id="UP000663400">
    <property type="component" value="Chromosome"/>
</dbReference>